<evidence type="ECO:0000256" key="9">
    <source>
        <dbReference type="ARBA" id="ARBA00022741"/>
    </source>
</evidence>
<comment type="function">
    <text evidence="2">Catalyzes the phosphorylation of pyruvate to phosphoenolpyruvate.</text>
</comment>
<feature type="domain" description="PEP-utilising enzyme C-terminal" evidence="17">
    <location>
        <begin position="437"/>
        <end position="734"/>
    </location>
</feature>
<evidence type="ECO:0000256" key="7">
    <source>
        <dbReference type="ARBA" id="ARBA00022679"/>
    </source>
</evidence>
<dbReference type="SUPFAM" id="SSF51621">
    <property type="entry name" value="Phosphoenolpyruvate/pyruvate domain"/>
    <property type="match status" value="1"/>
</dbReference>
<dbReference type="InterPro" id="IPR006319">
    <property type="entry name" value="PEP_synth"/>
</dbReference>
<comment type="caution">
    <text evidence="18">The sequence shown here is derived from an EMBL/GenBank/DDBJ whole genome shotgun (WGS) entry which is preliminary data.</text>
</comment>
<gene>
    <name evidence="18" type="ORF">A3F61_03820</name>
</gene>
<evidence type="ECO:0000256" key="14">
    <source>
        <dbReference type="ARBA" id="ARBA00047700"/>
    </source>
</evidence>
<dbReference type="EC" id="2.7.9.2" evidence="5"/>
<dbReference type="Gene3D" id="3.30.470.20">
    <property type="entry name" value="ATP-grasp fold, B domain"/>
    <property type="match status" value="1"/>
</dbReference>
<dbReference type="STRING" id="1797517.A3F61_03820"/>
<dbReference type="Gene3D" id="3.20.20.60">
    <property type="entry name" value="Phosphoenolpyruvate-binding domains"/>
    <property type="match status" value="1"/>
</dbReference>
<dbReference type="InterPro" id="IPR013815">
    <property type="entry name" value="ATP_grasp_subdomain_1"/>
</dbReference>
<proteinExistence type="inferred from homology"/>
<evidence type="ECO:0000256" key="12">
    <source>
        <dbReference type="ARBA" id="ARBA00022842"/>
    </source>
</evidence>
<dbReference type="UniPathway" id="UPA00138"/>
<keyword evidence="11" id="KW-0067">ATP-binding</keyword>
<evidence type="ECO:0000259" key="15">
    <source>
        <dbReference type="Pfam" id="PF00391"/>
    </source>
</evidence>
<keyword evidence="9" id="KW-0547">Nucleotide-binding</keyword>
<evidence type="ECO:0000313" key="19">
    <source>
        <dbReference type="Proteomes" id="UP000178272"/>
    </source>
</evidence>
<evidence type="ECO:0000256" key="4">
    <source>
        <dbReference type="ARBA" id="ARBA00007837"/>
    </source>
</evidence>
<evidence type="ECO:0000259" key="17">
    <source>
        <dbReference type="Pfam" id="PF02896"/>
    </source>
</evidence>
<dbReference type="Gene3D" id="3.50.30.10">
    <property type="entry name" value="Phosphohistidine domain"/>
    <property type="match status" value="1"/>
</dbReference>
<dbReference type="InterPro" id="IPR000121">
    <property type="entry name" value="PEP_util_C"/>
</dbReference>
<evidence type="ECO:0000256" key="11">
    <source>
        <dbReference type="ARBA" id="ARBA00022840"/>
    </source>
</evidence>
<evidence type="ECO:0000259" key="16">
    <source>
        <dbReference type="Pfam" id="PF01326"/>
    </source>
</evidence>
<dbReference type="AlphaFoldDB" id="A0A1G1V5C1"/>
<keyword evidence="7" id="KW-0808">Transferase</keyword>
<comment type="pathway">
    <text evidence="3">Carbohydrate biosynthesis; gluconeogenesis.</text>
</comment>
<dbReference type="PROSITE" id="PS00370">
    <property type="entry name" value="PEP_ENZYMES_PHOS_SITE"/>
    <property type="match status" value="1"/>
</dbReference>
<dbReference type="PANTHER" id="PTHR43030">
    <property type="entry name" value="PHOSPHOENOLPYRUVATE SYNTHASE"/>
    <property type="match status" value="1"/>
</dbReference>
<dbReference type="InterPro" id="IPR018274">
    <property type="entry name" value="PEP_util_AS"/>
</dbReference>
<dbReference type="GO" id="GO:0046872">
    <property type="term" value="F:metal ion binding"/>
    <property type="evidence" value="ECO:0007669"/>
    <property type="project" value="UniProtKB-KW"/>
</dbReference>
<organism evidence="18 19">
    <name type="scientific">Candidatus Blackburnbacteria bacterium RIFCSPHIGHO2_12_FULL_41_13b</name>
    <dbReference type="NCBI Taxonomy" id="1797517"/>
    <lineage>
        <taxon>Bacteria</taxon>
        <taxon>Candidatus Blackburniibacteriota</taxon>
    </lineage>
</organism>
<dbReference type="Gene3D" id="3.30.1490.20">
    <property type="entry name" value="ATP-grasp fold, A domain"/>
    <property type="match status" value="1"/>
</dbReference>
<keyword evidence="8" id="KW-0479">Metal-binding</keyword>
<comment type="similarity">
    <text evidence="4">Belongs to the PEP-utilizing enzyme family.</text>
</comment>
<dbReference type="Pfam" id="PF00391">
    <property type="entry name" value="PEP-utilizers"/>
    <property type="match status" value="1"/>
</dbReference>
<dbReference type="InterPro" id="IPR040442">
    <property type="entry name" value="Pyrv_kinase-like_dom_sf"/>
</dbReference>
<dbReference type="InterPro" id="IPR008279">
    <property type="entry name" value="PEP-util_enz_mobile_dom"/>
</dbReference>
<accession>A0A1G1V5C1</accession>
<comment type="cofactor">
    <cofactor evidence="1">
        <name>Mg(2+)</name>
        <dbReference type="ChEBI" id="CHEBI:18420"/>
    </cofactor>
</comment>
<dbReference type="InterPro" id="IPR015813">
    <property type="entry name" value="Pyrv/PenolPyrv_kinase-like_dom"/>
</dbReference>
<dbReference type="InterPro" id="IPR036637">
    <property type="entry name" value="Phosphohistidine_dom_sf"/>
</dbReference>
<dbReference type="EMBL" id="MHCA01000053">
    <property type="protein sequence ID" value="OGY10589.1"/>
    <property type="molecule type" value="Genomic_DNA"/>
</dbReference>
<reference evidence="18 19" key="1">
    <citation type="journal article" date="2016" name="Nat. Commun.">
        <title>Thousands of microbial genomes shed light on interconnected biogeochemical processes in an aquifer system.</title>
        <authorList>
            <person name="Anantharaman K."/>
            <person name="Brown C.T."/>
            <person name="Hug L.A."/>
            <person name="Sharon I."/>
            <person name="Castelle C.J."/>
            <person name="Probst A.J."/>
            <person name="Thomas B.C."/>
            <person name="Singh A."/>
            <person name="Wilkins M.J."/>
            <person name="Karaoz U."/>
            <person name="Brodie E.L."/>
            <person name="Williams K.H."/>
            <person name="Hubbard S.S."/>
            <person name="Banfield J.F."/>
        </authorList>
    </citation>
    <scope>NUCLEOTIDE SEQUENCE [LARGE SCALE GENOMIC DNA]</scope>
</reference>
<dbReference type="NCBIfam" id="NF005057">
    <property type="entry name" value="PRK06464.1"/>
    <property type="match status" value="1"/>
</dbReference>
<dbReference type="PANTHER" id="PTHR43030:SF1">
    <property type="entry name" value="PHOSPHOENOLPYRUVATE SYNTHASE"/>
    <property type="match status" value="1"/>
</dbReference>
<evidence type="ECO:0000256" key="10">
    <source>
        <dbReference type="ARBA" id="ARBA00022777"/>
    </source>
</evidence>
<dbReference type="Proteomes" id="UP000178272">
    <property type="component" value="Unassembled WGS sequence"/>
</dbReference>
<evidence type="ECO:0000313" key="18">
    <source>
        <dbReference type="EMBL" id="OGY10589.1"/>
    </source>
</evidence>
<comment type="catalytic activity">
    <reaction evidence="14">
        <text>pyruvate + ATP + H2O = phosphoenolpyruvate + AMP + phosphate + 2 H(+)</text>
        <dbReference type="Rhea" id="RHEA:11364"/>
        <dbReference type="ChEBI" id="CHEBI:15361"/>
        <dbReference type="ChEBI" id="CHEBI:15377"/>
        <dbReference type="ChEBI" id="CHEBI:15378"/>
        <dbReference type="ChEBI" id="CHEBI:30616"/>
        <dbReference type="ChEBI" id="CHEBI:43474"/>
        <dbReference type="ChEBI" id="CHEBI:58702"/>
        <dbReference type="ChEBI" id="CHEBI:456215"/>
        <dbReference type="EC" id="2.7.9.2"/>
    </reaction>
</comment>
<keyword evidence="10" id="KW-0418">Kinase</keyword>
<evidence type="ECO:0000256" key="1">
    <source>
        <dbReference type="ARBA" id="ARBA00001946"/>
    </source>
</evidence>
<dbReference type="InterPro" id="IPR002192">
    <property type="entry name" value="PPDK_AMP/ATP-bd"/>
</dbReference>
<dbReference type="GO" id="GO:0008986">
    <property type="term" value="F:pyruvate, water dikinase activity"/>
    <property type="evidence" value="ECO:0007669"/>
    <property type="project" value="UniProtKB-EC"/>
</dbReference>
<dbReference type="GO" id="GO:0005524">
    <property type="term" value="F:ATP binding"/>
    <property type="evidence" value="ECO:0007669"/>
    <property type="project" value="UniProtKB-KW"/>
</dbReference>
<name>A0A1G1V5C1_9BACT</name>
<keyword evidence="12" id="KW-0460">Magnesium</keyword>
<dbReference type="Pfam" id="PF01326">
    <property type="entry name" value="PPDK_N"/>
    <property type="match status" value="2"/>
</dbReference>
<dbReference type="SUPFAM" id="SSF52009">
    <property type="entry name" value="Phosphohistidine domain"/>
    <property type="match status" value="1"/>
</dbReference>
<dbReference type="Pfam" id="PF02896">
    <property type="entry name" value="PEP-utilizers_C"/>
    <property type="match status" value="1"/>
</dbReference>
<evidence type="ECO:0000256" key="3">
    <source>
        <dbReference type="ARBA" id="ARBA00004742"/>
    </source>
</evidence>
<evidence type="ECO:0000256" key="2">
    <source>
        <dbReference type="ARBA" id="ARBA00002988"/>
    </source>
</evidence>
<evidence type="ECO:0000256" key="5">
    <source>
        <dbReference type="ARBA" id="ARBA00011996"/>
    </source>
</evidence>
<feature type="domain" description="PEP-utilising enzyme mobile" evidence="15">
    <location>
        <begin position="351"/>
        <end position="421"/>
    </location>
</feature>
<dbReference type="SUPFAM" id="SSF56059">
    <property type="entry name" value="Glutathione synthetase ATP-binding domain-like"/>
    <property type="match status" value="1"/>
</dbReference>
<dbReference type="GO" id="GO:0006094">
    <property type="term" value="P:gluconeogenesis"/>
    <property type="evidence" value="ECO:0007669"/>
    <property type="project" value="UniProtKB-UniPathway"/>
</dbReference>
<evidence type="ECO:0000256" key="6">
    <source>
        <dbReference type="ARBA" id="ARBA00021623"/>
    </source>
</evidence>
<evidence type="ECO:0000256" key="13">
    <source>
        <dbReference type="ARBA" id="ARBA00033470"/>
    </source>
</evidence>
<sequence length="738" mass="82107">MSKPRYIFELKEIENDDAQEVGSKAANLSEMAQLGFPIPQGFVISLRACEDFIEQNNLNKSIKDITKIVNKENIKEAQSASSSFSRLIQKASFPEELKEEILEAYSKLGGLFKQAHVAVRPSPISQDSAKSNALGHLNTSLDIQGEASLLETVKKYWSTGAGVAIIVQKMVEAESAGVAFTIDPTDGNKHRMLIEAVWGQGELLTSGQISPDKYLLERHSLKIEDVSVTPQKHQLVLTGNSIHTKEVSVRKQKKQKLTFDQITSLAKVLQMVHAHYYFPYDVEWAYSQGKFYILHARPVTTTGQETPDSNQLAIESRKLNAVLLKGQGASPGIVRGHVRIIKSGKDLSKVKKGEILVFEKITPDLIPFFKLAGGVVTNQGGVTSHAAIITRELGIPCVVGVDDATRKLKDGEVVTLNGSNGEVTENTWKTDQKKEKQLEVKIKPNQEIKTVTKIYLNLAVPEEAREAAKLPSAGIGLLRAEFMISEFGVHPRHVIAQGRQKEYVDKLKEGIEKFCSAFSPRPVIYRTTDFKSNEYRNLQGGKTFEPEEDNPMLGFRGAFRYVADPEVFELELAAVRLVREKYKNLHMMIPYVRSPEELLHVKRIMAAAGLYRGASFKLWMMVELPINVIMIEDFLRTGIDGVSFGSNDLTMLLLGTDRDNNDVREAYIELSPAVFWALERVVKACKKYKIETSICGAAVSVYDTLIEKLVGLGIGSISVSSDSLGRVQKVIQDAERRL</sequence>
<protein>
    <recommendedName>
        <fullName evidence="6">Phosphoenolpyruvate synthase</fullName>
        <ecNumber evidence="5">2.7.9.2</ecNumber>
    </recommendedName>
    <alternativeName>
        <fullName evidence="13">Pyruvate, water dikinase</fullName>
    </alternativeName>
</protein>
<evidence type="ECO:0000256" key="8">
    <source>
        <dbReference type="ARBA" id="ARBA00022723"/>
    </source>
</evidence>
<feature type="domain" description="Pyruvate phosphate dikinase AMP/ATP-binding" evidence="16">
    <location>
        <begin position="19"/>
        <end position="158"/>
    </location>
</feature>
<feature type="domain" description="Pyruvate phosphate dikinase AMP/ATP-binding" evidence="16">
    <location>
        <begin position="162"/>
        <end position="310"/>
    </location>
</feature>